<evidence type="ECO:0000313" key="8">
    <source>
        <dbReference type="Proteomes" id="UP000317894"/>
    </source>
</evidence>
<dbReference type="SUPFAM" id="SSF56281">
    <property type="entry name" value="Metallo-hydrolase/oxidoreductase"/>
    <property type="match status" value="1"/>
</dbReference>
<evidence type="ECO:0000256" key="3">
    <source>
        <dbReference type="ARBA" id="ARBA00022801"/>
    </source>
</evidence>
<keyword evidence="2" id="KW-0479">Metal-binding</keyword>
<evidence type="ECO:0000259" key="6">
    <source>
        <dbReference type="SMART" id="SM00849"/>
    </source>
</evidence>
<dbReference type="Gene3D" id="3.60.15.10">
    <property type="entry name" value="Ribonuclease Z/Hydroxyacylglutathione hydrolase-like"/>
    <property type="match status" value="1"/>
</dbReference>
<dbReference type="InterPro" id="IPR001279">
    <property type="entry name" value="Metallo-B-lactamas"/>
</dbReference>
<dbReference type="EMBL" id="VJWA01000001">
    <property type="protein sequence ID" value="TRW18023.1"/>
    <property type="molecule type" value="Genomic_DNA"/>
</dbReference>
<name>A0A552UII5_9SPHN</name>
<dbReference type="Pfam" id="PF00753">
    <property type="entry name" value="Lactamase_B"/>
    <property type="match status" value="1"/>
</dbReference>
<accession>A0A552UII5</accession>
<evidence type="ECO:0000256" key="5">
    <source>
        <dbReference type="SAM" id="SignalP"/>
    </source>
</evidence>
<gene>
    <name evidence="7" type="ORF">FMM06_07885</name>
</gene>
<proteinExistence type="inferred from homology"/>
<feature type="domain" description="Metallo-beta-lactamase" evidence="6">
    <location>
        <begin position="87"/>
        <end position="270"/>
    </location>
</feature>
<evidence type="ECO:0000313" key="7">
    <source>
        <dbReference type="EMBL" id="TRW18023.1"/>
    </source>
</evidence>
<keyword evidence="5" id="KW-0732">Signal</keyword>
<dbReference type="PANTHER" id="PTHR42978">
    <property type="entry name" value="QUORUM-QUENCHING LACTONASE YTNP-RELATED-RELATED"/>
    <property type="match status" value="1"/>
</dbReference>
<dbReference type="GO" id="GO:0046872">
    <property type="term" value="F:metal ion binding"/>
    <property type="evidence" value="ECO:0007669"/>
    <property type="project" value="UniProtKB-KW"/>
</dbReference>
<evidence type="ECO:0000256" key="2">
    <source>
        <dbReference type="ARBA" id="ARBA00022723"/>
    </source>
</evidence>
<evidence type="ECO:0000256" key="1">
    <source>
        <dbReference type="ARBA" id="ARBA00007749"/>
    </source>
</evidence>
<dbReference type="InterPro" id="IPR051013">
    <property type="entry name" value="MBL_superfamily_lactonases"/>
</dbReference>
<evidence type="ECO:0000256" key="4">
    <source>
        <dbReference type="ARBA" id="ARBA00022833"/>
    </source>
</evidence>
<feature type="chain" id="PRO_5021853774" evidence="5">
    <location>
        <begin position="27"/>
        <end position="292"/>
    </location>
</feature>
<dbReference type="Proteomes" id="UP000317894">
    <property type="component" value="Unassembled WGS sequence"/>
</dbReference>
<dbReference type="OrthoDB" id="9773738at2"/>
<keyword evidence="4" id="KW-0862">Zinc</keyword>
<reference evidence="7 8" key="1">
    <citation type="submission" date="2019-07" db="EMBL/GenBank/DDBJ databases">
        <title>Novel species isolated from glacier.</title>
        <authorList>
            <person name="Liu Q."/>
            <person name="Xin Y.-H."/>
        </authorList>
    </citation>
    <scope>NUCLEOTIDE SEQUENCE [LARGE SCALE GENOMIC DNA]</scope>
    <source>
        <strain evidence="7 8">LB1R16</strain>
    </source>
</reference>
<organism evidence="7 8">
    <name type="scientific">Glacieibacterium frigidum</name>
    <dbReference type="NCBI Taxonomy" id="2593303"/>
    <lineage>
        <taxon>Bacteria</taxon>
        <taxon>Pseudomonadati</taxon>
        <taxon>Pseudomonadota</taxon>
        <taxon>Alphaproteobacteria</taxon>
        <taxon>Sphingomonadales</taxon>
        <taxon>Sphingosinicellaceae</taxon>
        <taxon>Glacieibacterium</taxon>
    </lineage>
</organism>
<dbReference type="CDD" id="cd07720">
    <property type="entry name" value="OPHC2-like_MBL-fold"/>
    <property type="match status" value="1"/>
</dbReference>
<dbReference type="SMART" id="SM00849">
    <property type="entry name" value="Lactamase_B"/>
    <property type="match status" value="1"/>
</dbReference>
<dbReference type="AlphaFoldDB" id="A0A552UII5"/>
<dbReference type="InterPro" id="IPR036866">
    <property type="entry name" value="RibonucZ/Hydroxyglut_hydro"/>
</dbReference>
<dbReference type="RefSeq" id="WP_144236717.1">
    <property type="nucleotide sequence ID" value="NZ_VJWA01000001.1"/>
</dbReference>
<keyword evidence="8" id="KW-1185">Reference proteome</keyword>
<comment type="similarity">
    <text evidence="1">Belongs to the metallo-beta-lactamase superfamily.</text>
</comment>
<comment type="caution">
    <text evidence="7">The sequence shown here is derived from an EMBL/GenBank/DDBJ whole genome shotgun (WGS) entry which is preliminary data.</text>
</comment>
<dbReference type="GO" id="GO:0016787">
    <property type="term" value="F:hydrolase activity"/>
    <property type="evidence" value="ECO:0007669"/>
    <property type="project" value="UniProtKB-KW"/>
</dbReference>
<protein>
    <submittedName>
        <fullName evidence="7">MBL fold metallo-hydrolase</fullName>
    </submittedName>
</protein>
<dbReference type="PANTHER" id="PTHR42978:SF6">
    <property type="entry name" value="QUORUM-QUENCHING LACTONASE YTNP-RELATED"/>
    <property type="match status" value="1"/>
</dbReference>
<feature type="signal peptide" evidence="5">
    <location>
        <begin position="1"/>
        <end position="26"/>
    </location>
</feature>
<sequence length="292" mass="30088">MLRLLATTALLIAAAPAAASPAPAVAASPAKPAVHKFKVGSLEGFALFDATNQLPNDGKVLGIDEGPAKVGAVLTAAGVPADPIRLDINVLVLRGGGRTMMFDTGNGAARKGRMLESLALAGIAPASVTDIFITHGHGDHVGGLVDADGKSVFTKARIHMTAGERASLKPASPVTAVAGQVATFTPGATVVPGVQSVELRGHTPGHTGYLVTSGRAKLMVIGDSAHQYIVSVRQPEYTIAFDGDPATAEPTRRALLKRAVDEKLTLYAQHFPFPGVGTIRVEGDGYAWVPVK</sequence>
<keyword evidence="3 7" id="KW-0378">Hydrolase</keyword>